<dbReference type="EMBL" id="MF358542">
    <property type="protein sequence ID" value="ASR76597.1"/>
    <property type="molecule type" value="Genomic_DNA"/>
</dbReference>
<dbReference type="Proteomes" id="UP000225758">
    <property type="component" value="Segment"/>
</dbReference>
<protein>
    <submittedName>
        <fullName evidence="1">Uncharacterized protein</fullName>
    </submittedName>
</protein>
<reference evidence="1 2" key="1">
    <citation type="submission" date="2017-06" db="EMBL/GenBank/DDBJ databases">
        <authorList>
            <person name="Mageeney C.M."/>
            <person name="Olugbade I.D."/>
            <person name="Kenna M.A."/>
            <person name="Ware V.C."/>
            <person name="Garlena R.A."/>
            <person name="Russell D.A."/>
            <person name="Pope W.H."/>
            <person name="Jacobs-Sera D."/>
            <person name="Hendrix R.W."/>
            <person name="Hatfull G.F."/>
        </authorList>
    </citation>
    <scope>NUCLEOTIDE SEQUENCE [LARGE SCALE GENOMIC DNA]</scope>
</reference>
<evidence type="ECO:0000313" key="2">
    <source>
        <dbReference type="Proteomes" id="UP000225758"/>
    </source>
</evidence>
<gene>
    <name evidence="1" type="ORF">SEA_SUSHI23_211</name>
</gene>
<evidence type="ECO:0000313" key="1">
    <source>
        <dbReference type="EMBL" id="ASR76597.1"/>
    </source>
</evidence>
<sequence length="119" mass="13733">MARGDGPVEVTRLEWHYLDIEAFVKNLWGVEWEGGAAMGFPAQDTYHDVEVDFGVEEGDDMNLWIDDYTFEEAKVAIDKFKAEGMPREEYAEPGEGLLLNWLAYEGLIPKGNYRILVWW</sequence>
<proteinExistence type="predicted"/>
<name>A0A222YX33_9CAUD</name>
<organism evidence="1 2">
    <name type="scientific">Streptomyces phage Sushi23</name>
    <dbReference type="NCBI Taxonomy" id="2015806"/>
    <lineage>
        <taxon>Viruses</taxon>
        <taxon>Duplodnaviria</taxon>
        <taxon>Heunggongvirae</taxon>
        <taxon>Uroviricota</taxon>
        <taxon>Caudoviricetes</taxon>
        <taxon>Stanwilliamsviridae</taxon>
        <taxon>Boydwoodruffvirinae</taxon>
        <taxon>Samistivirus</taxon>
        <taxon>Samistivirus peebs</taxon>
    </lineage>
</organism>
<accession>A0A222YX33</accession>